<keyword evidence="8" id="KW-1185">Reference proteome</keyword>
<dbReference type="InterPro" id="IPR023271">
    <property type="entry name" value="Aquaporin-like"/>
</dbReference>
<sequence length="284" mass="30845">MSTGALSPPTATHETHLTALSHLHEHPLTTLTKSLLGGLLLSAGGLLSLTLTTGSPDLQPGISRLLQGLTFPIGLVIIYFVGAELYTGYPMWFCIVALERHGRLWLYVSRMACSWVGNLVGALVFAYVFTDLTESLSESPFREGVLEMVRTDIVEPGFAVILLRAIPCGFLVTMAMFLGSQNKDGISKAMGLHLPFFLSVSARFPHLVEYMYVSAVGILLGSELGWGRYVWKCVLPITLGNTVGGAFTGGYLWFVFVVGERRGWTAEAKAGAVEEEEENGRVTL</sequence>
<evidence type="ECO:0000256" key="2">
    <source>
        <dbReference type="ARBA" id="ARBA00022692"/>
    </source>
</evidence>
<evidence type="ECO:0000256" key="3">
    <source>
        <dbReference type="ARBA" id="ARBA00022989"/>
    </source>
</evidence>
<evidence type="ECO:0000256" key="5">
    <source>
        <dbReference type="ARBA" id="ARBA00049660"/>
    </source>
</evidence>
<evidence type="ECO:0000256" key="1">
    <source>
        <dbReference type="ARBA" id="ARBA00004141"/>
    </source>
</evidence>
<organism evidence="7 8">
    <name type="scientific">Knufia fluminis</name>
    <dbReference type="NCBI Taxonomy" id="191047"/>
    <lineage>
        <taxon>Eukaryota</taxon>
        <taxon>Fungi</taxon>
        <taxon>Dikarya</taxon>
        <taxon>Ascomycota</taxon>
        <taxon>Pezizomycotina</taxon>
        <taxon>Eurotiomycetes</taxon>
        <taxon>Chaetothyriomycetidae</taxon>
        <taxon>Chaetothyriales</taxon>
        <taxon>Trichomeriaceae</taxon>
        <taxon>Knufia</taxon>
    </lineage>
</organism>
<dbReference type="AlphaFoldDB" id="A0AAN8EQ16"/>
<keyword evidence="3 6" id="KW-1133">Transmembrane helix</keyword>
<accession>A0AAN8EQ16</accession>
<feature type="transmembrane region" description="Helical" evidence="6">
    <location>
        <begin position="71"/>
        <end position="92"/>
    </location>
</feature>
<dbReference type="Pfam" id="PF01226">
    <property type="entry name" value="Form_Nir_trans"/>
    <property type="match status" value="1"/>
</dbReference>
<feature type="transmembrane region" description="Helical" evidence="6">
    <location>
        <begin position="158"/>
        <end position="178"/>
    </location>
</feature>
<comment type="caution">
    <text evidence="7">The sequence shown here is derived from an EMBL/GenBank/DDBJ whole genome shotgun (WGS) entry which is preliminary data.</text>
</comment>
<reference evidence="7 8" key="1">
    <citation type="submission" date="2022-12" db="EMBL/GenBank/DDBJ databases">
        <title>Genomic features and morphological characterization of a novel Knufia sp. strain isolated from spacecraft assembly facility.</title>
        <authorList>
            <person name="Teixeira M."/>
            <person name="Chander A.M."/>
            <person name="Stajich J.E."/>
            <person name="Venkateswaran K."/>
        </authorList>
    </citation>
    <scope>NUCLEOTIDE SEQUENCE [LARGE SCALE GENOMIC DNA]</scope>
    <source>
        <strain evidence="7 8">FJI-L2-BK-P2</strain>
    </source>
</reference>
<dbReference type="GO" id="GO:0015513">
    <property type="term" value="F:high-affinity secondary active nitrite transmembrane transporter activity"/>
    <property type="evidence" value="ECO:0007669"/>
    <property type="project" value="TreeGrafter"/>
</dbReference>
<feature type="transmembrane region" description="Helical" evidence="6">
    <location>
        <begin position="34"/>
        <end position="51"/>
    </location>
</feature>
<evidence type="ECO:0000256" key="6">
    <source>
        <dbReference type="SAM" id="Phobius"/>
    </source>
</evidence>
<keyword evidence="2 6" id="KW-0812">Transmembrane</keyword>
<dbReference type="EMBL" id="JAKLMC020000005">
    <property type="protein sequence ID" value="KAK5956022.1"/>
    <property type="molecule type" value="Genomic_DNA"/>
</dbReference>
<protein>
    <recommendedName>
        <fullName evidence="9">Formate/nitrite transporter</fullName>
    </recommendedName>
</protein>
<comment type="subcellular location">
    <subcellularLocation>
        <location evidence="1">Membrane</location>
        <topology evidence="1">Multi-pass membrane protein</topology>
    </subcellularLocation>
</comment>
<feature type="transmembrane region" description="Helical" evidence="6">
    <location>
        <begin position="210"/>
        <end position="231"/>
    </location>
</feature>
<keyword evidence="4 6" id="KW-0472">Membrane</keyword>
<evidence type="ECO:0000256" key="4">
    <source>
        <dbReference type="ARBA" id="ARBA00023136"/>
    </source>
</evidence>
<dbReference type="PANTHER" id="PTHR30520:SF6">
    <property type="entry name" value="FORMATE_NITRATE FAMILY TRANSPORTER (EUROFUNG)"/>
    <property type="match status" value="1"/>
</dbReference>
<name>A0AAN8EQ16_9EURO</name>
<comment type="similarity">
    <text evidence="5">Belongs to the FNT transporter (TC 1.A.16) family.</text>
</comment>
<dbReference type="GO" id="GO:0005886">
    <property type="term" value="C:plasma membrane"/>
    <property type="evidence" value="ECO:0007669"/>
    <property type="project" value="TreeGrafter"/>
</dbReference>
<evidence type="ECO:0008006" key="9">
    <source>
        <dbReference type="Google" id="ProtNLM"/>
    </source>
</evidence>
<feature type="transmembrane region" description="Helical" evidence="6">
    <location>
        <begin position="237"/>
        <end position="259"/>
    </location>
</feature>
<dbReference type="GO" id="GO:0015707">
    <property type="term" value="P:nitrite transport"/>
    <property type="evidence" value="ECO:0007669"/>
    <property type="project" value="TreeGrafter"/>
</dbReference>
<evidence type="ECO:0000313" key="7">
    <source>
        <dbReference type="EMBL" id="KAK5956022.1"/>
    </source>
</evidence>
<evidence type="ECO:0000313" key="8">
    <source>
        <dbReference type="Proteomes" id="UP001316803"/>
    </source>
</evidence>
<gene>
    <name evidence="7" type="ORF">OHC33_002595</name>
</gene>
<dbReference type="PANTHER" id="PTHR30520">
    <property type="entry name" value="FORMATE TRANSPORTER-RELATED"/>
    <property type="match status" value="1"/>
</dbReference>
<feature type="transmembrane region" description="Helical" evidence="6">
    <location>
        <begin position="104"/>
        <end position="129"/>
    </location>
</feature>
<proteinExistence type="inferred from homology"/>
<dbReference type="Gene3D" id="1.20.1080.10">
    <property type="entry name" value="Glycerol uptake facilitator protein"/>
    <property type="match status" value="1"/>
</dbReference>
<dbReference type="Proteomes" id="UP001316803">
    <property type="component" value="Unassembled WGS sequence"/>
</dbReference>
<dbReference type="InterPro" id="IPR000292">
    <property type="entry name" value="For/NO2_transpt"/>
</dbReference>